<keyword evidence="5 7" id="KW-1133">Transmembrane helix</keyword>
<keyword evidence="2" id="KW-0813">Transport</keyword>
<comment type="subcellular location">
    <subcellularLocation>
        <location evidence="1">Cell membrane</location>
        <topology evidence="1">Multi-pass membrane protein</topology>
    </subcellularLocation>
</comment>
<keyword evidence="9" id="KW-1185">Reference proteome</keyword>
<dbReference type="PANTHER" id="PTHR30047:SF11">
    <property type="entry name" value="L-CARNITINE_GAMMA-BUTYROBETAINE ANTIPORTER"/>
    <property type="match status" value="1"/>
</dbReference>
<evidence type="ECO:0000256" key="1">
    <source>
        <dbReference type="ARBA" id="ARBA00004651"/>
    </source>
</evidence>
<keyword evidence="3" id="KW-1003">Cell membrane</keyword>
<sequence length="283" mass="31242">IDLLSHLYVMGIIIPRMVIQQNLFGSGLSRLGDIRVYFGFGTLLVLLVLGPTSFMFNNFVDSLGIALQNFTRMSLYIDATESGGFPQGWSIFYWAWSLAVALQFGIYLARISKGRSVREFLIGGLTSMVIGNWLFFLIIENTALDIFRQGLVPVAEILSEQGLSAATVALWNHFPLGGVVLVAFLVLGFINTSTMFNSIAYALAMMTTKGIKADEEPSRWLRVFWSVAVGCFALALLFIGGLKTIKTATTVGSLPTVVIMVFILISFFKMATKKWPNYSPSKE</sequence>
<name>A0A1W2F2L7_9BACT</name>
<feature type="transmembrane region" description="Helical" evidence="7">
    <location>
        <begin position="120"/>
        <end position="139"/>
    </location>
</feature>
<keyword evidence="6 7" id="KW-0472">Membrane</keyword>
<accession>A0A1W2F2L7</accession>
<feature type="non-terminal residue" evidence="8">
    <location>
        <position position="1"/>
    </location>
</feature>
<dbReference type="InterPro" id="IPR000060">
    <property type="entry name" value="BCCT_transptr"/>
</dbReference>
<proteinExistence type="predicted"/>
<dbReference type="Pfam" id="PF02028">
    <property type="entry name" value="BCCT"/>
    <property type="match status" value="1"/>
</dbReference>
<dbReference type="EMBL" id="FWXY01000072">
    <property type="protein sequence ID" value="SMD16171.1"/>
    <property type="molecule type" value="Genomic_DNA"/>
</dbReference>
<evidence type="ECO:0000256" key="6">
    <source>
        <dbReference type="ARBA" id="ARBA00023136"/>
    </source>
</evidence>
<evidence type="ECO:0000313" key="8">
    <source>
        <dbReference type="EMBL" id="SMD16171.1"/>
    </source>
</evidence>
<feature type="transmembrane region" description="Helical" evidence="7">
    <location>
        <begin position="223"/>
        <end position="242"/>
    </location>
</feature>
<dbReference type="PANTHER" id="PTHR30047">
    <property type="entry name" value="HIGH-AFFINITY CHOLINE TRANSPORT PROTEIN-RELATED"/>
    <property type="match status" value="1"/>
</dbReference>
<evidence type="ECO:0000256" key="7">
    <source>
        <dbReference type="SAM" id="Phobius"/>
    </source>
</evidence>
<reference evidence="8 9" key="1">
    <citation type="submission" date="2017-04" db="EMBL/GenBank/DDBJ databases">
        <authorList>
            <person name="Afonso C.L."/>
            <person name="Miller P.J."/>
            <person name="Scott M.A."/>
            <person name="Spackman E."/>
            <person name="Goraichik I."/>
            <person name="Dimitrov K.M."/>
            <person name="Suarez D.L."/>
            <person name="Swayne D.E."/>
        </authorList>
    </citation>
    <scope>NUCLEOTIDE SEQUENCE [LARGE SCALE GENOMIC DNA]</scope>
    <source>
        <strain evidence="8 9">DSM 3385</strain>
    </source>
</reference>
<organism evidence="8 9">
    <name type="scientific">Desulfocicer vacuolatum DSM 3385</name>
    <dbReference type="NCBI Taxonomy" id="1121400"/>
    <lineage>
        <taxon>Bacteria</taxon>
        <taxon>Pseudomonadati</taxon>
        <taxon>Thermodesulfobacteriota</taxon>
        <taxon>Desulfobacteria</taxon>
        <taxon>Desulfobacterales</taxon>
        <taxon>Desulfobacteraceae</taxon>
        <taxon>Desulfocicer</taxon>
    </lineage>
</organism>
<gene>
    <name evidence="8" type="ORF">SAMN02746065_1721</name>
</gene>
<keyword evidence="4 7" id="KW-0812">Transmembrane</keyword>
<protein>
    <submittedName>
        <fullName evidence="8">Betaine/carnitine transporter, BCCT family/L-carnitine/gamma-butyrobetaine antiporter</fullName>
    </submittedName>
</protein>
<evidence type="ECO:0000256" key="3">
    <source>
        <dbReference type="ARBA" id="ARBA00022475"/>
    </source>
</evidence>
<evidence type="ECO:0000256" key="4">
    <source>
        <dbReference type="ARBA" id="ARBA00022692"/>
    </source>
</evidence>
<feature type="transmembrane region" description="Helical" evidence="7">
    <location>
        <begin position="179"/>
        <end position="203"/>
    </location>
</feature>
<feature type="transmembrane region" description="Helical" evidence="7">
    <location>
        <begin position="36"/>
        <end position="56"/>
    </location>
</feature>
<dbReference type="STRING" id="1121400.SAMN02746065_1721"/>
<dbReference type="Proteomes" id="UP000192418">
    <property type="component" value="Unassembled WGS sequence"/>
</dbReference>
<feature type="transmembrane region" description="Helical" evidence="7">
    <location>
        <begin position="91"/>
        <end position="108"/>
    </location>
</feature>
<evidence type="ECO:0000256" key="2">
    <source>
        <dbReference type="ARBA" id="ARBA00022448"/>
    </source>
</evidence>
<dbReference type="GO" id="GO:0005886">
    <property type="term" value="C:plasma membrane"/>
    <property type="evidence" value="ECO:0007669"/>
    <property type="project" value="UniProtKB-SubCell"/>
</dbReference>
<evidence type="ECO:0000313" key="9">
    <source>
        <dbReference type="Proteomes" id="UP000192418"/>
    </source>
</evidence>
<dbReference type="RefSeq" id="WP_212638057.1">
    <property type="nucleotide sequence ID" value="NZ_FWXY01000072.1"/>
</dbReference>
<feature type="transmembrane region" description="Helical" evidence="7">
    <location>
        <begin position="248"/>
        <end position="268"/>
    </location>
</feature>
<dbReference type="GO" id="GO:0022857">
    <property type="term" value="F:transmembrane transporter activity"/>
    <property type="evidence" value="ECO:0007669"/>
    <property type="project" value="InterPro"/>
</dbReference>
<dbReference type="AlphaFoldDB" id="A0A1W2F2L7"/>
<evidence type="ECO:0000256" key="5">
    <source>
        <dbReference type="ARBA" id="ARBA00022989"/>
    </source>
</evidence>